<proteinExistence type="predicted"/>
<organism evidence="2 3">
    <name type="scientific">Confluentibacter flavum</name>
    <dbReference type="NCBI Taxonomy" id="1909700"/>
    <lineage>
        <taxon>Bacteria</taxon>
        <taxon>Pseudomonadati</taxon>
        <taxon>Bacteroidota</taxon>
        <taxon>Flavobacteriia</taxon>
        <taxon>Flavobacteriales</taxon>
        <taxon>Flavobacteriaceae</taxon>
        <taxon>Confluentibacter</taxon>
    </lineage>
</organism>
<feature type="chain" id="PRO_5015007970" description="Chromophore lyase" evidence="1">
    <location>
        <begin position="26"/>
        <end position="2585"/>
    </location>
</feature>
<dbReference type="EMBL" id="PJEO01000030">
    <property type="protein sequence ID" value="PKQ45250.1"/>
    <property type="molecule type" value="Genomic_DNA"/>
</dbReference>
<feature type="non-terminal residue" evidence="2">
    <location>
        <position position="2585"/>
    </location>
</feature>
<comment type="caution">
    <text evidence="2">The sequence shown here is derived from an EMBL/GenBank/DDBJ whole genome shotgun (WGS) entry which is preliminary data.</text>
</comment>
<dbReference type="InterPro" id="IPR025667">
    <property type="entry name" value="SprB_repeat"/>
</dbReference>
<dbReference type="Proteomes" id="UP000233435">
    <property type="component" value="Unassembled WGS sequence"/>
</dbReference>
<dbReference type="OrthoDB" id="607469at2"/>
<dbReference type="RefSeq" id="WP_106659594.1">
    <property type="nucleotide sequence ID" value="NZ_PJEO01000030.1"/>
</dbReference>
<evidence type="ECO:0000313" key="2">
    <source>
        <dbReference type="EMBL" id="PKQ45250.1"/>
    </source>
</evidence>
<dbReference type="Pfam" id="PF13573">
    <property type="entry name" value="SprB"/>
    <property type="match status" value="8"/>
</dbReference>
<sequence length="2585" mass="270834">MKKPTNFKSTLVVLILLTCFNSIIAQTYKPFTVREKVDVKGSMLVIGNNILSESNQPINDNRVNQDINMRYVDIDGDASTFSSSSANLLLSDHEDGSETTCYRVAYAGLYWSAMLKNGEDRASITNIKLKTPGSLTYVNIGGELIYDAVVNPIVAYNNEPGNTPYACYADITNIVSGLSDIEGTYTVADIVSSEGFNNSTGLSAGWSLIVIYEDPELHTKSFTLFDGFSHLFNGQQLIIPVTGFRTPPAGNIDLQFAYGALEGDKTQKSKLEINGKEVLTPLRKPANNFFRSIIENTNGVSHPRNPMSENTLGYDTGFLEIIKANPSYINNNVTSADFRLQVPLGQADPIFAFFSAFAVDIIAPDINLTKIVLDANGNNIDGDDVNLGQNLFYEITYQSFGNDNVTQFTIKDVLPDNIVFDPATDIDLSNAGGATLQSYDPVTRTLIFNIPDGSVEVNDPSFVIRLAIQIVPNCYDLSQACSNEIMNQAFATYRGVINTNWIQEEGSFATTECLGTPRATNLLVDISNCNFERTEVLCGTSILLTASDGYESYSWSTSPTGTPVIGTEQTYTATEPGSYYVTNTAPATCLSIDEQINVITYGADVTNPVIPFADEVVICPNDGKELPNIFLCGANDSRVINTGISDAVSIIWQKLNEDSCAAVALDNCANEDSGCTWNQIATGPNYTANDSGQFRMFINYPGGCFNVFYFNVYQNLLNPTINAKDILCTTLGEVTVGGVPSGYEYSIDGTNYQSSNVFSVSTPGYYTVYIRQIGVNTNPCIFQTPSIYVRARDFTVSTVVTQPFCYGEKGSIMIAANNALPQYYYSIYLGGTLVNSAGPVMASDYTFANLNPGTYTVNVSTDDGCTYSEDIEIIEPPLLTATAALTQPLTCTDGEITVYPNGGTAPYIYYVNGAADSQDSPLIPVTASGVYNITVVDSNNCSAETSITVDAIPAPDFNVTSTDIDCSDSGDTGTISINVTNANGNSLLYSIDNGVTFFSSPIFTGLATGNYDVVVQYTIGTDVCVTNPETITITEPPAITGTATLTTPYTCITNGVITVSGVSGGTAPYTYSLDGINYQSGTTFSGLINGTFTVTIMDARGCTFATAPVTIDPLDPPINMSFSNSPLSCPSNTTDVTITSVTGGTGALEYQIIAPSASATAYQASNIFTGLVSGTYTFQVRDANNCTYSETYSIAPLPVINVVGQTISDVSCFGASDGSARFTVSGTTNFTYTINGGASIAGTSPIDLTGLSAGSHSILVTDATTNCTATALVTINAPTTVLSATSSTSPITCNADGSVVISASGGWDGYTYQLLQPDSIVIGPQGSNIFAGLSQIGIYTATVIDAKGCETTTTFTLNAPSTPTATIDPASDLCYSGSGATIIVNASDGQSPYEYSINGSAFGSNNTFTNLIPGNFDITVRDAYGCTFNIPTQTIADQLTATAVLTKGLDCTVTPDAEVDITISGGTAPFTYEVSFNGGAFSSIAAPTYTYNDTQVGNYQYRITDALGCTTLTNVVTIQPITNPSATASVIDVFCSSDSSGVVTIDVDETVGAPPYQISFNGSAFTSQTVYSGLSAGSYNYTVRDANACEFNGFAMVNEPSAVALGSAVIIPITCSGSGNVLGAITISGVAGGTGNYTYTLLDSSGNLATTSSTNPVGPTASTSVMFNGLAFGNYYLRLVDANGCEYNFGPYQVASNVDALNIDVDASSASCVTGVDYNIEIVNGVGPFRVRIYDGTTTFNPVDGVAPNGLPTSDVSPNERNHQFSGLQFGVSYVFEVLDTSTGCTYIEQVPAEPSPSPMALSGTANSVACLGDTNGTFDFTISGYTGDALSWEVYNNLSNTTTGITGSAAGLSGADYSDTVIGIEPGDYYLLVTETDTGSTQCTAFINFRITEPTELLLAEVVNTNANCNQDAQVVVNGSGGVSPYEYAFVQDGTVPSAGDWTTNNLAILDHTVNTNWDVYLRDSNGCAIAIPLDVIIAADPLPSVTLPPFADDQCSSGGNSYTFTATPGGSEIAPVSYSIDGVNFLSNPTFTVSTSGTYTLTIRDGNGCTATDTITTYQPLLVNAVVSAQPSCTVGGTITATGNGGSGNYSFALLDSLGNPTIYTISGSDFTGVPAGNYIVEITDAVTSCSSQSPISLETPTPVTFSTSANDVSCNGGSDGVIIVTLDAGNNNPPYTYSISGPVSVGPQYSNIFTGLPAGIYDVTVTSSRDCSLTQQETIGEPTPLSVSGTATDFACAPNNSVNTSSLTISVVGGTAPYVYSIDGTNYLSTNTFDIIDTGSPQTINIFVKDTNGCIASNTVSITPLPVLTAASAAIVTPIDCNNTGTVAITVSGGSGDFNYQMLPEGAIQTSNTFSIVNPGDYYFRVYDNITDCYIDTSAFTVTPFDTIDVLVTPISDITCFGDVDGAFEINVSGYSGTYDYEIFDSTNTLIRTVNGANTSTNPQLVTGLPAGSYTVVVTETASPFCSTTSNIVTIATPATALDVAVSETSNVTCDDGQGTITAIASGGWGSYEYELTGAATVAYSPNGTFRNLSAGSYTVNVRDSGGCTVSGAITLTVPTPISATVTADTTLLSCFGDTSAT</sequence>
<reference evidence="2 3" key="1">
    <citation type="submission" date="2017-12" db="EMBL/GenBank/DDBJ databases">
        <title>Confluentibacter flavum sp. nov., isolated from the saline lake.</title>
        <authorList>
            <person name="Yu L."/>
        </authorList>
    </citation>
    <scope>NUCLEOTIDE SEQUENCE [LARGE SCALE GENOMIC DNA]</scope>
    <source>
        <strain evidence="2 3">3B</strain>
    </source>
</reference>
<feature type="signal peptide" evidence="1">
    <location>
        <begin position="1"/>
        <end position="25"/>
    </location>
</feature>
<dbReference type="Gene3D" id="2.60.40.740">
    <property type="match status" value="1"/>
</dbReference>
<keyword evidence="3" id="KW-1185">Reference proteome</keyword>
<evidence type="ECO:0000256" key="1">
    <source>
        <dbReference type="SAM" id="SignalP"/>
    </source>
</evidence>
<evidence type="ECO:0008006" key="4">
    <source>
        <dbReference type="Google" id="ProtNLM"/>
    </source>
</evidence>
<accession>A0A2N3HJU2</accession>
<protein>
    <recommendedName>
        <fullName evidence="4">Chromophore lyase</fullName>
    </recommendedName>
</protein>
<name>A0A2N3HJU2_9FLAO</name>
<gene>
    <name evidence="2" type="ORF">CSW08_09175</name>
</gene>
<keyword evidence="1" id="KW-0732">Signal</keyword>
<evidence type="ECO:0000313" key="3">
    <source>
        <dbReference type="Proteomes" id="UP000233435"/>
    </source>
</evidence>